<evidence type="ECO:0000259" key="1">
    <source>
        <dbReference type="Pfam" id="PF14206"/>
    </source>
</evidence>
<dbReference type="AlphaFoldDB" id="A0A1V4SEG5"/>
<dbReference type="OrthoDB" id="9798746at2"/>
<dbReference type="Pfam" id="PF14206">
    <property type="entry name" value="Cys_rich_CPCC"/>
    <property type="match status" value="1"/>
</dbReference>
<organism evidence="2 3">
    <name type="scientific">Ruminiclostridium hungatei</name>
    <name type="common">Clostridium hungatei</name>
    <dbReference type="NCBI Taxonomy" id="48256"/>
    <lineage>
        <taxon>Bacteria</taxon>
        <taxon>Bacillati</taxon>
        <taxon>Bacillota</taxon>
        <taxon>Clostridia</taxon>
        <taxon>Eubacteriales</taxon>
        <taxon>Oscillospiraceae</taxon>
        <taxon>Ruminiclostridium</taxon>
    </lineage>
</organism>
<name>A0A1V4SEG5_RUMHU</name>
<keyword evidence="3" id="KW-1185">Reference proteome</keyword>
<feature type="domain" description="Cysteine-rich CPCC" evidence="1">
    <location>
        <begin position="7"/>
        <end position="81"/>
    </location>
</feature>
<dbReference type="RefSeq" id="WP_080066671.1">
    <property type="nucleotide sequence ID" value="NZ_MZGX01000043.1"/>
</dbReference>
<comment type="caution">
    <text evidence="2">The sequence shown here is derived from an EMBL/GenBank/DDBJ whole genome shotgun (WGS) entry which is preliminary data.</text>
</comment>
<sequence length="82" mass="9380">MSSKKKYPCPCCGYYTLNDKPGSFEICPVCYWEDDNIQYVKPDYEGGANGISLNKARENYKKVGAISQEYLDCVRSPLHEEK</sequence>
<reference evidence="2 3" key="1">
    <citation type="submission" date="2017-03" db="EMBL/GenBank/DDBJ databases">
        <title>Genome sequence of Clostridium hungatei DSM 14427.</title>
        <authorList>
            <person name="Poehlein A."/>
            <person name="Daniel R."/>
        </authorList>
    </citation>
    <scope>NUCLEOTIDE SEQUENCE [LARGE SCALE GENOMIC DNA]</scope>
    <source>
        <strain evidence="2 3">DSM 14427</strain>
    </source>
</reference>
<evidence type="ECO:0000313" key="2">
    <source>
        <dbReference type="EMBL" id="OPX41896.1"/>
    </source>
</evidence>
<dbReference type="InterPro" id="IPR025983">
    <property type="entry name" value="Cys_rich_CPCC"/>
</dbReference>
<protein>
    <recommendedName>
        <fullName evidence="1">Cysteine-rich CPCC domain-containing protein</fullName>
    </recommendedName>
</protein>
<dbReference type="Proteomes" id="UP000191554">
    <property type="component" value="Unassembled WGS sequence"/>
</dbReference>
<accession>A0A1V4SEG5</accession>
<proteinExistence type="predicted"/>
<dbReference type="STRING" id="48256.CLHUN_42290"/>
<dbReference type="EMBL" id="MZGX01000043">
    <property type="protein sequence ID" value="OPX41896.1"/>
    <property type="molecule type" value="Genomic_DNA"/>
</dbReference>
<gene>
    <name evidence="2" type="ORF">CLHUN_42290</name>
</gene>
<evidence type="ECO:0000313" key="3">
    <source>
        <dbReference type="Proteomes" id="UP000191554"/>
    </source>
</evidence>